<gene>
    <name evidence="4" type="primary">Aste57867_18645</name>
    <name evidence="3" type="ORF">As57867_018583</name>
    <name evidence="4" type="ORF">ASTE57867_18645</name>
</gene>
<protein>
    <submittedName>
        <fullName evidence="4">Aste57867_18645 protein</fullName>
    </submittedName>
</protein>
<keyword evidence="1" id="KW-0175">Coiled coil</keyword>
<dbReference type="AlphaFoldDB" id="A0A485LAN9"/>
<feature type="region of interest" description="Disordered" evidence="2">
    <location>
        <begin position="708"/>
        <end position="745"/>
    </location>
</feature>
<feature type="compositionally biased region" description="Basic and acidic residues" evidence="2">
    <location>
        <begin position="794"/>
        <end position="805"/>
    </location>
</feature>
<organism evidence="4 5">
    <name type="scientific">Aphanomyces stellatus</name>
    <dbReference type="NCBI Taxonomy" id="120398"/>
    <lineage>
        <taxon>Eukaryota</taxon>
        <taxon>Sar</taxon>
        <taxon>Stramenopiles</taxon>
        <taxon>Oomycota</taxon>
        <taxon>Saprolegniomycetes</taxon>
        <taxon>Saprolegniales</taxon>
        <taxon>Verrucalvaceae</taxon>
        <taxon>Aphanomyces</taxon>
    </lineage>
</organism>
<dbReference type="OrthoDB" id="69196at2759"/>
<feature type="compositionally biased region" description="Basic and acidic residues" evidence="2">
    <location>
        <begin position="711"/>
        <end position="736"/>
    </location>
</feature>
<evidence type="ECO:0000313" key="5">
    <source>
        <dbReference type="Proteomes" id="UP000332933"/>
    </source>
</evidence>
<name>A0A485LAN9_9STRA</name>
<feature type="coiled-coil region" evidence="1">
    <location>
        <begin position="520"/>
        <end position="591"/>
    </location>
</feature>
<dbReference type="Proteomes" id="UP000332933">
    <property type="component" value="Unassembled WGS sequence"/>
</dbReference>
<reference evidence="4 5" key="1">
    <citation type="submission" date="2019-03" db="EMBL/GenBank/DDBJ databases">
        <authorList>
            <person name="Gaulin E."/>
            <person name="Dumas B."/>
        </authorList>
    </citation>
    <scope>NUCLEOTIDE SEQUENCE [LARGE SCALE GENOMIC DNA]</scope>
    <source>
        <strain evidence="4">CBS 568.67</strain>
    </source>
</reference>
<evidence type="ECO:0000313" key="3">
    <source>
        <dbReference type="EMBL" id="KAF0689930.1"/>
    </source>
</evidence>
<keyword evidence="5" id="KW-1185">Reference proteome</keyword>
<evidence type="ECO:0000313" key="4">
    <source>
        <dbReference type="EMBL" id="VFT95380.1"/>
    </source>
</evidence>
<sequence>MVFMLVAVFSYVDSTSEFYRLLLQQHETQPTTRSKAGAASPHKLKHKSPRHLRPLSPPQRPSMSVTVDGREIEPEPASMTRLHHLPQLEARVLRRQRVFLNANGVAELGFEEIVQYNEVDSAVSSNPLALWLPKKCSTQDEVPLMPCFAQAHRAWRFEAEMWREPIRDRDKRWSQDELSLIQAVKARRYPMTDGKLHTGKWRAHMHSTHDNEQRLKRYGVLIDQSYVVVTAVGVNIFGRIYGPGLQSKRYIILNVYDPSLALNHTMQLTMDDLEDLFVMHNDLLVAGRKDDLVAGIVAMLYFEYPDDVQVAAGAKPILHINREMKVSASKLRRIQRERQHQLEEEQKRLEALRFMTMARRGRHRIVARSIKIHGLRFTVTVHQYPHQIRNFSIVAYHPTTGMQYKLPVGLHHAGRLAGIIAPPHQWSRQEKVQIADTVIRHLRLVHNAQGESALSVDGRVGFFAPSVGLDCAETLDALAEKAYRQGVANEITLVQDACYRDVQAIEETIAVIEAKFGGELMALERIRDDLKTKEQALKDELDDVESRGLKVDDGADKAIKTQLRQELRETRQRIKDERKEAVGQIKATQHEITTLLAKRQTACAAANADIKIRMLDADAQVAAINDVARQPFEFHNRKSGERRWANGWTDGRRHKLEMGTTNLVVSGAARVEGERVRYTMWDLGVDKPAKSLKTKTDDLTADAIQASETAELERQEESQPMDTRDNASNDNKLSDDGKDEAEAATPPTAELDAAAAEDSISNDEFDVVVATETRPPLDATQAAPAALDSTRSAETPKQDSARSSDSEDTDDDDGPPNPAMQMLRFDFYSPTTGRTVSFTCSKLAFCIWSKTDRRSGVDRWPLQKEIPHFVYYPNGAEPSLLELELKTVEMELHEKRLQLFTLTPGSWEAQKCVDEMQALVDDKARVTRATNALYHPLVVALAERIHPVADDDAACVIDTLLLEMPAVDIVTSKGDSVTHTCQIHVDGRHVWFDVDGGTYRRVHPYTDELMNEFATESAVEMKVHMELILSTMQITFPESGQTDATLEFID</sequence>
<dbReference type="EMBL" id="VJMH01006402">
    <property type="protein sequence ID" value="KAF0689930.1"/>
    <property type="molecule type" value="Genomic_DNA"/>
</dbReference>
<reference evidence="3" key="2">
    <citation type="submission" date="2019-06" db="EMBL/GenBank/DDBJ databases">
        <title>Genomics analysis of Aphanomyces spp. identifies a new class of oomycete effector associated with host adaptation.</title>
        <authorList>
            <person name="Gaulin E."/>
        </authorList>
    </citation>
    <scope>NUCLEOTIDE SEQUENCE</scope>
    <source>
        <strain evidence="3">CBS 578.67</strain>
    </source>
</reference>
<evidence type="ECO:0000256" key="1">
    <source>
        <dbReference type="SAM" id="Coils"/>
    </source>
</evidence>
<feature type="region of interest" description="Disordered" evidence="2">
    <location>
        <begin position="29"/>
        <end position="67"/>
    </location>
</feature>
<feature type="region of interest" description="Disordered" evidence="2">
    <location>
        <begin position="773"/>
        <end position="822"/>
    </location>
</feature>
<proteinExistence type="predicted"/>
<accession>A0A485LAN9</accession>
<feature type="compositionally biased region" description="Basic residues" evidence="2">
    <location>
        <begin position="42"/>
        <end position="53"/>
    </location>
</feature>
<evidence type="ECO:0000256" key="2">
    <source>
        <dbReference type="SAM" id="MobiDB-lite"/>
    </source>
</evidence>
<dbReference type="EMBL" id="CAADRA010006423">
    <property type="protein sequence ID" value="VFT95380.1"/>
    <property type="molecule type" value="Genomic_DNA"/>
</dbReference>